<dbReference type="OrthoDB" id="5422881at2"/>
<organism evidence="1 2">
    <name type="scientific">Nitratidesulfovibrio vulgaris (strain ATCC 29579 / DSM 644 / CCUG 34227 / NCIMB 8303 / VKM B-1760 / Hildenborough)</name>
    <name type="common">Desulfovibrio vulgaris</name>
    <dbReference type="NCBI Taxonomy" id="882"/>
    <lineage>
        <taxon>Bacteria</taxon>
        <taxon>Pseudomonadati</taxon>
        <taxon>Thermodesulfobacteriota</taxon>
        <taxon>Desulfovibrionia</taxon>
        <taxon>Desulfovibrionales</taxon>
        <taxon>Desulfovibrionaceae</taxon>
        <taxon>Nitratidesulfovibrio</taxon>
    </lineage>
</organism>
<dbReference type="HOGENOM" id="CLU_2584095_0_0_7"/>
<dbReference type="EMBL" id="AE017285">
    <property type="protein sequence ID" value="AAS97301.1"/>
    <property type="molecule type" value="Genomic_DNA"/>
</dbReference>
<sequence>MNDKTVLDNLVPQLPPLIARKASKWFTGGGLSPKTLANDDKLGRGPRERLVIGEQIYYPREAFVSYLESKGVRHIVVPEL</sequence>
<evidence type="ECO:0000313" key="2">
    <source>
        <dbReference type="Proteomes" id="UP000002194"/>
    </source>
</evidence>
<reference evidence="1 2" key="1">
    <citation type="journal article" date="2004" name="Nat. Biotechnol.">
        <title>The genome sequence of the anaerobic, sulfate-reducing bacterium Desulfovibrio vulgaris Hildenborough.</title>
        <authorList>
            <person name="Heidelberg J.F."/>
            <person name="Seshadri R."/>
            <person name="Haveman S.A."/>
            <person name="Hemme C.L."/>
            <person name="Paulsen I.T."/>
            <person name="Kolonay J.F."/>
            <person name="Eisen J.A."/>
            <person name="Ward N."/>
            <person name="Methe B."/>
            <person name="Brinkac L.M."/>
            <person name="Daugherty S.C."/>
            <person name="Deboy R.T."/>
            <person name="Dodson R.J."/>
            <person name="Durkin A.S."/>
            <person name="Madupu R."/>
            <person name="Nelson W.C."/>
            <person name="Sullivan S.A."/>
            <person name="Fouts D."/>
            <person name="Haft D.H."/>
            <person name="Selengut J."/>
            <person name="Peterson J.D."/>
            <person name="Davidsen T.M."/>
            <person name="Zafar N."/>
            <person name="Zhou L."/>
            <person name="Radune D."/>
            <person name="Dimitrov G."/>
            <person name="Hance M."/>
            <person name="Tran K."/>
            <person name="Khouri H."/>
            <person name="Gill J."/>
            <person name="Utterback T.R."/>
            <person name="Feldblyum T.V."/>
            <person name="Wall J.D."/>
            <person name="Voordouw G."/>
            <person name="Fraser C.M."/>
        </authorList>
    </citation>
    <scope>NUCLEOTIDE SEQUENCE [LARGE SCALE GENOMIC DNA]</scope>
    <source>
        <strain evidence="2">ATCC 29579 / DSM 644 / NCIMB 8303 / VKM B-1760 / Hildenborough</strain>
    </source>
</reference>
<dbReference type="AlphaFoldDB" id="Q727M6"/>
<gene>
    <name evidence="1" type="ordered locus">DVU_2829</name>
</gene>
<evidence type="ECO:0000313" key="1">
    <source>
        <dbReference type="EMBL" id="AAS97301.1"/>
    </source>
</evidence>
<dbReference type="PATRIC" id="fig|882.5.peg.2557"/>
<dbReference type="PaxDb" id="882-DVU_2829"/>
<keyword evidence="2" id="KW-1185">Reference proteome</keyword>
<protein>
    <submittedName>
        <fullName evidence="1">Uncharacterized protein</fullName>
    </submittedName>
</protein>
<dbReference type="eggNOG" id="ENOG50318BA">
    <property type="taxonomic scope" value="Bacteria"/>
</dbReference>
<dbReference type="EnsemblBacteria" id="AAS97301">
    <property type="protein sequence ID" value="AAS97301"/>
    <property type="gene ID" value="DVU_2829"/>
</dbReference>
<proteinExistence type="predicted"/>
<dbReference type="RefSeq" id="WP_010940095.1">
    <property type="nucleotide sequence ID" value="NC_002937.3"/>
</dbReference>
<name>Q727M6_NITV2</name>
<dbReference type="Proteomes" id="UP000002194">
    <property type="component" value="Chromosome"/>
</dbReference>
<accession>Q727M6</accession>
<dbReference type="KEGG" id="dvu:DVU_2829"/>